<evidence type="ECO:0000256" key="1">
    <source>
        <dbReference type="SAM" id="MobiDB-lite"/>
    </source>
</evidence>
<evidence type="ECO:0000313" key="2">
    <source>
        <dbReference type="EMBL" id="MEE2051728.1"/>
    </source>
</evidence>
<protein>
    <submittedName>
        <fullName evidence="2">Uncharacterized protein</fullName>
    </submittedName>
</protein>
<accession>A0ABU7KR10</accession>
<reference evidence="2 3" key="1">
    <citation type="submission" date="2023-07" db="EMBL/GenBank/DDBJ databases">
        <authorList>
            <person name="Girao M."/>
            <person name="Carvalho M.F."/>
        </authorList>
    </citation>
    <scope>NUCLEOTIDE SEQUENCE [LARGE SCALE GENOMIC DNA]</scope>
    <source>
        <strain evidence="2 3">66/93</strain>
    </source>
</reference>
<sequence>MARNFAKLHSSTWTDDHFKSKLTVDSQWLYFALLSQANINAAGVLPLQDRKWRKLAKDHTPQRISAALAQLQAYWYVIVDEDTEEVLARTFIRNDGIWKQPNVLKGALNHAKTTMSDTLKAVIWHEVDQLPLGELEAEREAKTRALVESLRPTLLGTLPEGFMEPPREPYLGPFQLPEQDDRAPVIPITRPAQENPQVNEGQPPLPRPLWEGSAEGFRKPSGAGAGAGEGEGAGESLGEELVPKTSSSGATSKSTKRTKKTPDPLTERAQAIAAPFWEQHKTGMAQSFISVRQVVKTALGNGVDEAALASALQRIGEEKRPVSGGTIQVALNATNGTVRPAAGGYQPYQNPTNQDVYDEGLL</sequence>
<name>A0ABU7KR10_9ACTN</name>
<feature type="region of interest" description="Disordered" evidence="1">
    <location>
        <begin position="157"/>
        <end position="266"/>
    </location>
</feature>
<dbReference type="Proteomes" id="UP001348641">
    <property type="component" value="Unassembled WGS sequence"/>
</dbReference>
<feature type="compositionally biased region" description="Low complexity" evidence="1">
    <location>
        <begin position="236"/>
        <end position="253"/>
    </location>
</feature>
<evidence type="ECO:0000313" key="3">
    <source>
        <dbReference type="Proteomes" id="UP001348641"/>
    </source>
</evidence>
<dbReference type="EMBL" id="JAUUCC010000033">
    <property type="protein sequence ID" value="MEE2051728.1"/>
    <property type="molecule type" value="Genomic_DNA"/>
</dbReference>
<feature type="compositionally biased region" description="Gly residues" evidence="1">
    <location>
        <begin position="223"/>
        <end position="235"/>
    </location>
</feature>
<feature type="region of interest" description="Disordered" evidence="1">
    <location>
        <begin position="342"/>
        <end position="362"/>
    </location>
</feature>
<organism evidence="2 3">
    <name type="scientific">Nocardiopsis tropica</name>
    <dbReference type="NCBI Taxonomy" id="109330"/>
    <lineage>
        <taxon>Bacteria</taxon>
        <taxon>Bacillati</taxon>
        <taxon>Actinomycetota</taxon>
        <taxon>Actinomycetes</taxon>
        <taxon>Streptosporangiales</taxon>
        <taxon>Nocardiopsidaceae</taxon>
        <taxon>Nocardiopsis</taxon>
    </lineage>
</organism>
<gene>
    <name evidence="2" type="ORF">Q8A49_14605</name>
</gene>
<proteinExistence type="predicted"/>
<comment type="caution">
    <text evidence="2">The sequence shown here is derived from an EMBL/GenBank/DDBJ whole genome shotgun (WGS) entry which is preliminary data.</text>
</comment>
<dbReference type="RefSeq" id="WP_330158791.1">
    <property type="nucleotide sequence ID" value="NZ_BAAAJA010000049.1"/>
</dbReference>